<dbReference type="SUPFAM" id="SSF52172">
    <property type="entry name" value="CheY-like"/>
    <property type="match status" value="1"/>
</dbReference>
<dbReference type="InterPro" id="IPR011006">
    <property type="entry name" value="CheY-like_superfamily"/>
</dbReference>
<dbReference type="SMART" id="SM00448">
    <property type="entry name" value="REC"/>
    <property type="match status" value="1"/>
</dbReference>
<evidence type="ECO:0000313" key="11">
    <source>
        <dbReference type="Proteomes" id="UP001604043"/>
    </source>
</evidence>
<dbReference type="InterPro" id="IPR001789">
    <property type="entry name" value="Sig_transdc_resp-reg_receiver"/>
</dbReference>
<keyword evidence="3" id="KW-0805">Transcription regulation</keyword>
<feature type="domain" description="Response regulatory" evidence="8">
    <location>
        <begin position="2"/>
        <end position="116"/>
    </location>
</feature>
<dbReference type="PROSITE" id="PS50110">
    <property type="entry name" value="RESPONSE_REGULATORY"/>
    <property type="match status" value="1"/>
</dbReference>
<dbReference type="CDD" id="cd00383">
    <property type="entry name" value="trans_reg_C"/>
    <property type="match status" value="1"/>
</dbReference>
<evidence type="ECO:0000256" key="5">
    <source>
        <dbReference type="ARBA" id="ARBA00023163"/>
    </source>
</evidence>
<keyword evidence="1 6" id="KW-0597">Phosphoprotein</keyword>
<dbReference type="Gene3D" id="3.40.50.2300">
    <property type="match status" value="1"/>
</dbReference>
<feature type="DNA-binding region" description="OmpR/PhoB-type" evidence="7">
    <location>
        <begin position="124"/>
        <end position="220"/>
    </location>
</feature>
<dbReference type="EMBL" id="JBAFUR010000006">
    <property type="protein sequence ID" value="MFG1254393.1"/>
    <property type="molecule type" value="Genomic_DNA"/>
</dbReference>
<evidence type="ECO:0000259" key="8">
    <source>
        <dbReference type="PROSITE" id="PS50110"/>
    </source>
</evidence>
<dbReference type="PANTHER" id="PTHR48111:SF1">
    <property type="entry name" value="TWO-COMPONENT RESPONSE REGULATOR ORR33"/>
    <property type="match status" value="1"/>
</dbReference>
<protein>
    <submittedName>
        <fullName evidence="10">Response regulator</fullName>
    </submittedName>
</protein>
<dbReference type="InterPro" id="IPR001867">
    <property type="entry name" value="OmpR/PhoB-type_DNA-bd"/>
</dbReference>
<name>A0ABW6ZKN4_9HYPH</name>
<organism evidence="10 11">
    <name type="scientific">Xanthobacter aminoxidans</name>
    <dbReference type="NCBI Taxonomy" id="186280"/>
    <lineage>
        <taxon>Bacteria</taxon>
        <taxon>Pseudomonadati</taxon>
        <taxon>Pseudomonadota</taxon>
        <taxon>Alphaproteobacteria</taxon>
        <taxon>Hyphomicrobiales</taxon>
        <taxon>Xanthobacteraceae</taxon>
        <taxon>Xanthobacter</taxon>
    </lineage>
</organism>
<proteinExistence type="predicted"/>
<dbReference type="Gene3D" id="1.10.10.10">
    <property type="entry name" value="Winged helix-like DNA-binding domain superfamily/Winged helix DNA-binding domain"/>
    <property type="match status" value="1"/>
</dbReference>
<dbReference type="Gene3D" id="6.10.250.690">
    <property type="match status" value="1"/>
</dbReference>
<dbReference type="InterPro" id="IPR039420">
    <property type="entry name" value="WalR-like"/>
</dbReference>
<dbReference type="InterPro" id="IPR036388">
    <property type="entry name" value="WH-like_DNA-bd_sf"/>
</dbReference>
<dbReference type="PROSITE" id="PS51755">
    <property type="entry name" value="OMPR_PHOB"/>
    <property type="match status" value="1"/>
</dbReference>
<evidence type="ECO:0000256" key="4">
    <source>
        <dbReference type="ARBA" id="ARBA00023125"/>
    </source>
</evidence>
<accession>A0ABW6ZKN4</accession>
<keyword evidence="2" id="KW-0902">Two-component regulatory system</keyword>
<dbReference type="Pfam" id="PF00072">
    <property type="entry name" value="Response_reg"/>
    <property type="match status" value="1"/>
</dbReference>
<feature type="modified residue" description="4-aspartylphosphate" evidence="6">
    <location>
        <position position="51"/>
    </location>
</feature>
<evidence type="ECO:0000313" key="10">
    <source>
        <dbReference type="EMBL" id="MFG1254393.1"/>
    </source>
</evidence>
<keyword evidence="5" id="KW-0804">Transcription</keyword>
<dbReference type="RefSeq" id="WP_024280779.1">
    <property type="nucleotide sequence ID" value="NZ_JAMJXC010000011.1"/>
</dbReference>
<feature type="domain" description="OmpR/PhoB-type" evidence="9">
    <location>
        <begin position="124"/>
        <end position="220"/>
    </location>
</feature>
<evidence type="ECO:0000256" key="3">
    <source>
        <dbReference type="ARBA" id="ARBA00023015"/>
    </source>
</evidence>
<gene>
    <name evidence="10" type="ORF">V5F30_19425</name>
</gene>
<comment type="caution">
    <text evidence="10">The sequence shown here is derived from an EMBL/GenBank/DDBJ whole genome shotgun (WGS) entry which is preliminary data.</text>
</comment>
<keyword evidence="4 7" id="KW-0238">DNA-binding</keyword>
<evidence type="ECO:0000256" key="2">
    <source>
        <dbReference type="ARBA" id="ARBA00023012"/>
    </source>
</evidence>
<sequence length="221" mass="24088">MRILIVEDDRALASGLKRSLASLGYAVDHEADAADAVGLATREAYNLVVLDLGLPNGSGYDVLRAIRRAGLKTPVMILTARDHVSEKVKALDLGADDYVNKPFALAEFEARVRALVRRGFGVSDALIEFGPLQFDTVQHVARLEGTPLDLRRRELAVLHLLLVQAGKLVPKARLISEVFGLDDAVGPNALELYIARLRKKLGAGGLRIRTVRGLGYMLEKD</sequence>
<dbReference type="SMART" id="SM00862">
    <property type="entry name" value="Trans_reg_C"/>
    <property type="match status" value="1"/>
</dbReference>
<keyword evidence="11" id="KW-1185">Reference proteome</keyword>
<evidence type="ECO:0000256" key="6">
    <source>
        <dbReference type="PROSITE-ProRule" id="PRU00169"/>
    </source>
</evidence>
<evidence type="ECO:0000256" key="7">
    <source>
        <dbReference type="PROSITE-ProRule" id="PRU01091"/>
    </source>
</evidence>
<dbReference type="Proteomes" id="UP001604043">
    <property type="component" value="Unassembled WGS sequence"/>
</dbReference>
<evidence type="ECO:0000259" key="9">
    <source>
        <dbReference type="PROSITE" id="PS51755"/>
    </source>
</evidence>
<evidence type="ECO:0000256" key="1">
    <source>
        <dbReference type="ARBA" id="ARBA00022553"/>
    </source>
</evidence>
<reference evidence="10 11" key="1">
    <citation type="submission" date="2024-02" db="EMBL/GenBank/DDBJ databases">
        <title>Expansion and revision of Xanthobacter and proposal of Roseixanthobacter gen. nov.</title>
        <authorList>
            <person name="Soltysiak M.P.M."/>
            <person name="Jalihal A."/>
            <person name="Ory A."/>
            <person name="Chrisophersen C."/>
            <person name="Lee A.D."/>
            <person name="Boulton J."/>
            <person name="Springer M."/>
        </authorList>
    </citation>
    <scope>NUCLEOTIDE SEQUENCE [LARGE SCALE GENOMIC DNA]</scope>
    <source>
        <strain evidence="10 11">CB5</strain>
    </source>
</reference>
<dbReference type="Pfam" id="PF00486">
    <property type="entry name" value="Trans_reg_C"/>
    <property type="match status" value="1"/>
</dbReference>
<dbReference type="CDD" id="cd17624">
    <property type="entry name" value="REC_OmpR_PmrA-like"/>
    <property type="match status" value="1"/>
</dbReference>
<dbReference type="PANTHER" id="PTHR48111">
    <property type="entry name" value="REGULATOR OF RPOS"/>
    <property type="match status" value="1"/>
</dbReference>